<dbReference type="InterPro" id="IPR035965">
    <property type="entry name" value="PAS-like_dom_sf"/>
</dbReference>
<evidence type="ECO:0000313" key="6">
    <source>
        <dbReference type="Proteomes" id="UP001589844"/>
    </source>
</evidence>
<dbReference type="Gene3D" id="1.10.10.60">
    <property type="entry name" value="Homeodomain-like"/>
    <property type="match status" value="1"/>
</dbReference>
<evidence type="ECO:0000259" key="4">
    <source>
        <dbReference type="PROSITE" id="PS01124"/>
    </source>
</evidence>
<evidence type="ECO:0000256" key="2">
    <source>
        <dbReference type="ARBA" id="ARBA00023125"/>
    </source>
</evidence>
<dbReference type="SMART" id="SM00342">
    <property type="entry name" value="HTH_ARAC"/>
    <property type="match status" value="1"/>
</dbReference>
<dbReference type="Pfam" id="PF08448">
    <property type="entry name" value="PAS_4"/>
    <property type="match status" value="1"/>
</dbReference>
<accession>A0ABV6ICJ7</accession>
<dbReference type="Pfam" id="PF12833">
    <property type="entry name" value="HTH_18"/>
    <property type="match status" value="1"/>
</dbReference>
<name>A0ABV6ICJ7_9BURK</name>
<dbReference type="PANTHER" id="PTHR46796">
    <property type="entry name" value="HTH-TYPE TRANSCRIPTIONAL ACTIVATOR RHAS-RELATED"/>
    <property type="match status" value="1"/>
</dbReference>
<dbReference type="EMBL" id="JBHLXJ010000005">
    <property type="protein sequence ID" value="MFC0349298.1"/>
    <property type="molecule type" value="Genomic_DNA"/>
</dbReference>
<dbReference type="RefSeq" id="WP_390210779.1">
    <property type="nucleotide sequence ID" value="NZ_JBHLXJ010000005.1"/>
</dbReference>
<dbReference type="PANTHER" id="PTHR46796:SF13">
    <property type="entry name" value="HTH-TYPE TRANSCRIPTIONAL ACTIVATOR RHAS"/>
    <property type="match status" value="1"/>
</dbReference>
<keyword evidence="1" id="KW-0805">Transcription regulation</keyword>
<dbReference type="InterPro" id="IPR018062">
    <property type="entry name" value="HTH_AraC-typ_CS"/>
</dbReference>
<dbReference type="PROSITE" id="PS01124">
    <property type="entry name" value="HTH_ARAC_FAMILY_2"/>
    <property type="match status" value="1"/>
</dbReference>
<dbReference type="Proteomes" id="UP001589844">
    <property type="component" value="Unassembled WGS sequence"/>
</dbReference>
<dbReference type="InterPro" id="IPR013656">
    <property type="entry name" value="PAS_4"/>
</dbReference>
<dbReference type="PROSITE" id="PS00041">
    <property type="entry name" value="HTH_ARAC_FAMILY_1"/>
    <property type="match status" value="1"/>
</dbReference>
<dbReference type="SUPFAM" id="SSF55785">
    <property type="entry name" value="PYP-like sensor domain (PAS domain)"/>
    <property type="match status" value="1"/>
</dbReference>
<keyword evidence="3" id="KW-0804">Transcription</keyword>
<proteinExistence type="predicted"/>
<sequence>MLQNSMLAKMNVIGNSSKQVMAASINDVFFAEPLFDAMPDLVFFVKDLQGNYVVVNKTLVLRCGLKDKDQLLGRSAEEVFPPSLAHTYAEQDQMVLQHGHEVKDQLELHLYPDRDPGWCLTNKIALRDKDHHIIGLTGTSRDLGMPDQRHPVYHRIAAAVRHIHTHYAENVQMAELEHITNLSVAQIERYFQKIFSLTPRQFMIKVKLDAATTMLADASRSITDIAASCGYQDHSAFSRMFKATVGMTPSEYREVLLNTEKKPAVPI</sequence>
<keyword evidence="6" id="KW-1185">Reference proteome</keyword>
<dbReference type="Gene3D" id="3.30.450.20">
    <property type="entry name" value="PAS domain"/>
    <property type="match status" value="1"/>
</dbReference>
<dbReference type="InterPro" id="IPR000014">
    <property type="entry name" value="PAS"/>
</dbReference>
<evidence type="ECO:0000256" key="1">
    <source>
        <dbReference type="ARBA" id="ARBA00023015"/>
    </source>
</evidence>
<gene>
    <name evidence="5" type="ORF">ACFFJH_05735</name>
</gene>
<comment type="caution">
    <text evidence="5">The sequence shown here is derived from an EMBL/GenBank/DDBJ whole genome shotgun (WGS) entry which is preliminary data.</text>
</comment>
<dbReference type="InterPro" id="IPR009057">
    <property type="entry name" value="Homeodomain-like_sf"/>
</dbReference>
<dbReference type="PRINTS" id="PR00032">
    <property type="entry name" value="HTHARAC"/>
</dbReference>
<dbReference type="InterPro" id="IPR018060">
    <property type="entry name" value="HTH_AraC"/>
</dbReference>
<evidence type="ECO:0000256" key="3">
    <source>
        <dbReference type="ARBA" id="ARBA00023163"/>
    </source>
</evidence>
<dbReference type="InterPro" id="IPR020449">
    <property type="entry name" value="Tscrpt_reg_AraC-type_HTH"/>
</dbReference>
<dbReference type="SUPFAM" id="SSF46689">
    <property type="entry name" value="Homeodomain-like"/>
    <property type="match status" value="2"/>
</dbReference>
<protein>
    <submittedName>
        <fullName evidence="5">Helix-turn-helix domain-containing protein</fullName>
    </submittedName>
</protein>
<dbReference type="InterPro" id="IPR050204">
    <property type="entry name" value="AraC_XylS_family_regulators"/>
</dbReference>
<keyword evidence="2" id="KW-0238">DNA-binding</keyword>
<organism evidence="5 6">
    <name type="scientific">Undibacterium danionis</name>
    <dbReference type="NCBI Taxonomy" id="1812100"/>
    <lineage>
        <taxon>Bacteria</taxon>
        <taxon>Pseudomonadati</taxon>
        <taxon>Pseudomonadota</taxon>
        <taxon>Betaproteobacteria</taxon>
        <taxon>Burkholderiales</taxon>
        <taxon>Oxalobacteraceae</taxon>
        <taxon>Undibacterium</taxon>
    </lineage>
</organism>
<reference evidence="5 6" key="1">
    <citation type="submission" date="2024-09" db="EMBL/GenBank/DDBJ databases">
        <authorList>
            <person name="Sun Q."/>
            <person name="Mori K."/>
        </authorList>
    </citation>
    <scope>NUCLEOTIDE SEQUENCE [LARGE SCALE GENOMIC DNA]</scope>
    <source>
        <strain evidence="5 6">CCM 8677</strain>
    </source>
</reference>
<evidence type="ECO:0000313" key="5">
    <source>
        <dbReference type="EMBL" id="MFC0349298.1"/>
    </source>
</evidence>
<dbReference type="CDD" id="cd00130">
    <property type="entry name" value="PAS"/>
    <property type="match status" value="1"/>
</dbReference>
<feature type="domain" description="HTH araC/xylS-type" evidence="4">
    <location>
        <begin position="157"/>
        <end position="255"/>
    </location>
</feature>